<evidence type="ECO:0000313" key="2">
    <source>
        <dbReference type="Proteomes" id="UP000297239"/>
    </source>
</evidence>
<proteinExistence type="predicted"/>
<sequence>MRSVAGITVFLLMLFCNPEQTKGNEDEIDINYGELGKRKYIWIYDEQIEKIQPGRTTIDELYQIFGKEISIRITFKPILPKLYRKGRYRPVDQIIMYFDGETDINQSNGITEYKTKKTKKVVLALC</sequence>
<dbReference type="EMBL" id="RQFF01000013">
    <property type="protein sequence ID" value="TGK73513.1"/>
    <property type="molecule type" value="Genomic_DNA"/>
</dbReference>
<gene>
    <name evidence="1" type="ORF">EHQ18_06825</name>
</gene>
<dbReference type="RefSeq" id="WP_135632719.1">
    <property type="nucleotide sequence ID" value="NZ_RQFE01000011.1"/>
</dbReference>
<name>A0A6N4QI37_9LEPT</name>
<protein>
    <submittedName>
        <fullName evidence="1">Uncharacterized protein</fullName>
    </submittedName>
</protein>
<dbReference type="AlphaFoldDB" id="A0A6N4QI37"/>
<keyword evidence="2" id="KW-1185">Reference proteome</keyword>
<organism evidence="1 2">
    <name type="scientific">Leptospira kanakyensis</name>
    <dbReference type="NCBI Taxonomy" id="2484968"/>
    <lineage>
        <taxon>Bacteria</taxon>
        <taxon>Pseudomonadati</taxon>
        <taxon>Spirochaetota</taxon>
        <taxon>Spirochaetia</taxon>
        <taxon>Leptospirales</taxon>
        <taxon>Leptospiraceae</taxon>
        <taxon>Leptospira</taxon>
    </lineage>
</organism>
<evidence type="ECO:0000313" key="1">
    <source>
        <dbReference type="EMBL" id="TGK73513.1"/>
    </source>
</evidence>
<accession>A0A6N4QI37</accession>
<dbReference type="Proteomes" id="UP000297239">
    <property type="component" value="Unassembled WGS sequence"/>
</dbReference>
<comment type="caution">
    <text evidence="1">The sequence shown here is derived from an EMBL/GenBank/DDBJ whole genome shotgun (WGS) entry which is preliminary data.</text>
</comment>
<reference evidence="1" key="1">
    <citation type="journal article" date="2019" name="PLoS Negl. Trop. Dis.">
        <title>Revisiting the worldwide diversity of Leptospira species in the environment.</title>
        <authorList>
            <person name="Vincent A.T."/>
            <person name="Schiettekatte O."/>
            <person name="Bourhy P."/>
            <person name="Veyrier F.J."/>
            <person name="Picardeau M."/>
        </authorList>
    </citation>
    <scope>NUCLEOTIDE SEQUENCE [LARGE SCALE GENOMIC DNA]</scope>
    <source>
        <strain evidence="1">201800293</strain>
    </source>
</reference>